<feature type="region of interest" description="Disordered" evidence="1">
    <location>
        <begin position="27"/>
        <end position="46"/>
    </location>
</feature>
<dbReference type="EMBL" id="PYFT01000001">
    <property type="protein sequence ID" value="PSR52195.1"/>
    <property type="molecule type" value="Genomic_DNA"/>
</dbReference>
<comment type="caution">
    <text evidence="3">The sequence shown here is derived from an EMBL/GenBank/DDBJ whole genome shotgun (WGS) entry which is preliminary data.</text>
</comment>
<evidence type="ECO:0000313" key="3">
    <source>
        <dbReference type="EMBL" id="PSR52195.1"/>
    </source>
</evidence>
<name>A0A2T2Y9K4_9BACT</name>
<keyword evidence="2" id="KW-0472">Membrane</keyword>
<dbReference type="OrthoDB" id="853799at2"/>
<dbReference type="Proteomes" id="UP000240357">
    <property type="component" value="Unassembled WGS sequence"/>
</dbReference>
<keyword evidence="4" id="KW-1185">Reference proteome</keyword>
<evidence type="ECO:0000313" key="4">
    <source>
        <dbReference type="Proteomes" id="UP000240357"/>
    </source>
</evidence>
<protein>
    <submittedName>
        <fullName evidence="3">Uncharacterized protein</fullName>
    </submittedName>
</protein>
<gene>
    <name evidence="3" type="ORF">AHMF7605_00995</name>
</gene>
<dbReference type="RefSeq" id="WP_106925583.1">
    <property type="nucleotide sequence ID" value="NZ_PYFT01000001.1"/>
</dbReference>
<sequence>MLISLLYTFAVLTILAYFIVMPRRKYNRPSSEGSDDDGGEPIGLDLPDLDLPPGISLPVSDFEPDYNKPAPRIFVREDGVLIYS</sequence>
<keyword evidence="2" id="KW-0812">Transmembrane</keyword>
<proteinExistence type="predicted"/>
<reference evidence="3 4" key="1">
    <citation type="submission" date="2018-03" db="EMBL/GenBank/DDBJ databases">
        <title>Adhaeribacter sp. HMF7605 Genome sequencing and assembly.</title>
        <authorList>
            <person name="Kang H."/>
            <person name="Kang J."/>
            <person name="Cha I."/>
            <person name="Kim H."/>
            <person name="Joh K."/>
        </authorList>
    </citation>
    <scope>NUCLEOTIDE SEQUENCE [LARGE SCALE GENOMIC DNA]</scope>
    <source>
        <strain evidence="3 4">HMF7605</strain>
    </source>
</reference>
<keyword evidence="2" id="KW-1133">Transmembrane helix</keyword>
<accession>A0A2T2Y9K4</accession>
<dbReference type="AlphaFoldDB" id="A0A2T2Y9K4"/>
<evidence type="ECO:0000256" key="1">
    <source>
        <dbReference type="SAM" id="MobiDB-lite"/>
    </source>
</evidence>
<organism evidence="3 4">
    <name type="scientific">Adhaeribacter arboris</name>
    <dbReference type="NCBI Taxonomy" id="2072846"/>
    <lineage>
        <taxon>Bacteria</taxon>
        <taxon>Pseudomonadati</taxon>
        <taxon>Bacteroidota</taxon>
        <taxon>Cytophagia</taxon>
        <taxon>Cytophagales</taxon>
        <taxon>Hymenobacteraceae</taxon>
        <taxon>Adhaeribacter</taxon>
    </lineage>
</organism>
<feature type="transmembrane region" description="Helical" evidence="2">
    <location>
        <begin position="6"/>
        <end position="22"/>
    </location>
</feature>
<evidence type="ECO:0000256" key="2">
    <source>
        <dbReference type="SAM" id="Phobius"/>
    </source>
</evidence>